<comment type="caution">
    <text evidence="2">The sequence shown here is derived from an EMBL/GenBank/DDBJ whole genome shotgun (WGS) entry which is preliminary data.</text>
</comment>
<evidence type="ECO:0000256" key="1">
    <source>
        <dbReference type="ARBA" id="ARBA00023118"/>
    </source>
</evidence>
<dbReference type="GO" id="GO:0051607">
    <property type="term" value="P:defense response to virus"/>
    <property type="evidence" value="ECO:0007669"/>
    <property type="project" value="UniProtKB-KW"/>
</dbReference>
<keyword evidence="1" id="KW-0051">Antiviral defense</keyword>
<proteinExistence type="predicted"/>
<evidence type="ECO:0000313" key="3">
    <source>
        <dbReference type="Proteomes" id="UP000435649"/>
    </source>
</evidence>
<protein>
    <submittedName>
        <fullName evidence="2">Nucleotidyltransferase</fullName>
    </submittedName>
</protein>
<dbReference type="GO" id="GO:0016779">
    <property type="term" value="F:nucleotidyltransferase activity"/>
    <property type="evidence" value="ECO:0007669"/>
    <property type="project" value="InterPro"/>
</dbReference>
<dbReference type="InterPro" id="IPR006116">
    <property type="entry name" value="NT_2-5OAS_ClassI-CCAase"/>
</dbReference>
<evidence type="ECO:0000313" key="2">
    <source>
        <dbReference type="EMBL" id="MST96332.1"/>
    </source>
</evidence>
<organism evidence="2 3">
    <name type="scientific">Victivallis lenta</name>
    <dbReference type="NCBI Taxonomy" id="2606640"/>
    <lineage>
        <taxon>Bacteria</taxon>
        <taxon>Pseudomonadati</taxon>
        <taxon>Lentisphaerota</taxon>
        <taxon>Lentisphaeria</taxon>
        <taxon>Victivallales</taxon>
        <taxon>Victivallaceae</taxon>
        <taxon>Victivallis</taxon>
    </lineage>
</organism>
<keyword evidence="3" id="KW-1185">Reference proteome</keyword>
<dbReference type="Gene3D" id="3.30.460.10">
    <property type="entry name" value="Beta Polymerase, domain 2"/>
    <property type="match status" value="1"/>
</dbReference>
<dbReference type="SUPFAM" id="SSF81301">
    <property type="entry name" value="Nucleotidyltransferase"/>
    <property type="match status" value="1"/>
</dbReference>
<dbReference type="AlphaFoldDB" id="A0A844G047"/>
<dbReference type="RefSeq" id="WP_154417134.1">
    <property type="nucleotide sequence ID" value="NZ_VUNS01000003.1"/>
</dbReference>
<keyword evidence="2" id="KW-0808">Transferase</keyword>
<dbReference type="Pfam" id="PF18144">
    <property type="entry name" value="SMODS"/>
    <property type="match status" value="1"/>
</dbReference>
<gene>
    <name evidence="2" type="ORF">FYJ85_04620</name>
</gene>
<sequence length="256" mass="29963">MSINTYLDNLASSLVLSDAEKRGITTSLTSLFSKIDNYFSGVSGKAVFGSYARHTILPRNVDENSDVDIMIIFDNPENHKPQAFLNRIKSFVNQSYSRSEIYQDNPTIVLELSRIKFELIPAYYAYGTINIPDGPSDWRYTNPYEYDKMLNECNQENGYKIKPIIRLIKFWNIKKNYRFYASFEIERKIAEELRFARYSCSSYTDYLTRAFEEIKKLPSMTNTRIDTALNHIEKAQMYESMARDYDAECEIKKVFI</sequence>
<dbReference type="EMBL" id="VUNS01000003">
    <property type="protein sequence ID" value="MST96332.1"/>
    <property type="molecule type" value="Genomic_DNA"/>
</dbReference>
<dbReference type="InterPro" id="IPR043519">
    <property type="entry name" value="NT_sf"/>
</dbReference>
<dbReference type="CDD" id="cd05400">
    <property type="entry name" value="NT_2-5OAS_ClassI-CCAase"/>
    <property type="match status" value="1"/>
</dbReference>
<reference evidence="2 3" key="1">
    <citation type="submission" date="2019-08" db="EMBL/GenBank/DDBJ databases">
        <title>In-depth cultivation of the pig gut microbiome towards novel bacterial diversity and tailored functional studies.</title>
        <authorList>
            <person name="Wylensek D."/>
            <person name="Hitch T.C.A."/>
            <person name="Clavel T."/>
        </authorList>
    </citation>
    <scope>NUCLEOTIDE SEQUENCE [LARGE SCALE GENOMIC DNA]</scope>
    <source>
        <strain evidence="2 3">BBE-744-WT-12</strain>
    </source>
</reference>
<dbReference type="Proteomes" id="UP000435649">
    <property type="component" value="Unassembled WGS sequence"/>
</dbReference>
<accession>A0A844G047</accession>
<name>A0A844G047_9BACT</name>